<keyword evidence="2" id="KW-0238">DNA-binding</keyword>
<keyword evidence="3" id="KW-0804">Transcription</keyword>
<dbReference type="Pfam" id="PF14525">
    <property type="entry name" value="AraC_binding_2"/>
    <property type="match status" value="1"/>
</dbReference>
<dbReference type="STRING" id="1428644.BIV57_21350"/>
<dbReference type="GO" id="GO:0003700">
    <property type="term" value="F:DNA-binding transcription factor activity"/>
    <property type="evidence" value="ECO:0007669"/>
    <property type="project" value="InterPro"/>
</dbReference>
<keyword evidence="6" id="KW-1185">Reference proteome</keyword>
<organism evidence="5 6">
    <name type="scientific">Mangrovactinospora gilvigrisea</name>
    <dbReference type="NCBI Taxonomy" id="1428644"/>
    <lineage>
        <taxon>Bacteria</taxon>
        <taxon>Bacillati</taxon>
        <taxon>Actinomycetota</taxon>
        <taxon>Actinomycetes</taxon>
        <taxon>Kitasatosporales</taxon>
        <taxon>Streptomycetaceae</taxon>
        <taxon>Mangrovactinospora</taxon>
    </lineage>
</organism>
<dbReference type="Pfam" id="PF12833">
    <property type="entry name" value="HTH_18"/>
    <property type="match status" value="1"/>
</dbReference>
<dbReference type="PANTHER" id="PTHR46796:SF12">
    <property type="entry name" value="HTH-TYPE DNA-BINDING TRANSCRIPTIONAL ACTIVATOR EUTR"/>
    <property type="match status" value="1"/>
</dbReference>
<evidence type="ECO:0000313" key="5">
    <source>
        <dbReference type="EMBL" id="OIV35479.1"/>
    </source>
</evidence>
<sequence length="290" mass="31890">MGQHVSLHYIDYGAPLRLAAERMDDRYAVSIVVRGRAELAVEGRRMELRPGRAAVVGPESGFLMRFSPDCRQFVLRLRSGFVAQLLGELLGGAPGEQAERPPRFAGAFDVARGPGATWLRVVHQLRDALEAESGVLGHPLLAADAERLVAGTLLMAAPHSETGSLLESRDRSTSAASPRAVRAAVDFLEAHPELPLTTDRVAREALVSVRTLQEGFRRHLGTTPMRYLREVRLRRVRGDLTTADPDRTTVAEIAARWGFVHFGRFSALYRERFGEAPSETLRAFGLGFEG</sequence>
<dbReference type="Proteomes" id="UP000243342">
    <property type="component" value="Unassembled WGS sequence"/>
</dbReference>
<protein>
    <recommendedName>
        <fullName evidence="4">HTH araC/xylS-type domain-containing protein</fullName>
    </recommendedName>
</protein>
<evidence type="ECO:0000313" key="6">
    <source>
        <dbReference type="Proteomes" id="UP000243342"/>
    </source>
</evidence>
<accession>A0A1J7B9X0</accession>
<dbReference type="InterPro" id="IPR050204">
    <property type="entry name" value="AraC_XylS_family_regulators"/>
</dbReference>
<dbReference type="InterPro" id="IPR009057">
    <property type="entry name" value="Homeodomain-like_sf"/>
</dbReference>
<proteinExistence type="predicted"/>
<dbReference type="PANTHER" id="PTHR46796">
    <property type="entry name" value="HTH-TYPE TRANSCRIPTIONAL ACTIVATOR RHAS-RELATED"/>
    <property type="match status" value="1"/>
</dbReference>
<dbReference type="PROSITE" id="PS01124">
    <property type="entry name" value="HTH_ARAC_FAMILY_2"/>
    <property type="match status" value="1"/>
</dbReference>
<comment type="caution">
    <text evidence="5">The sequence shown here is derived from an EMBL/GenBank/DDBJ whole genome shotgun (WGS) entry which is preliminary data.</text>
</comment>
<dbReference type="InterPro" id="IPR018060">
    <property type="entry name" value="HTH_AraC"/>
</dbReference>
<evidence type="ECO:0000256" key="3">
    <source>
        <dbReference type="ARBA" id="ARBA00023163"/>
    </source>
</evidence>
<reference evidence="5 6" key="1">
    <citation type="submission" date="2016-10" db="EMBL/GenBank/DDBJ databases">
        <title>Genome sequence of Streptomyces gilvigriseus MUSC 26.</title>
        <authorList>
            <person name="Lee L.-H."/>
            <person name="Ser H.-L."/>
        </authorList>
    </citation>
    <scope>NUCLEOTIDE SEQUENCE [LARGE SCALE GENOMIC DNA]</scope>
    <source>
        <strain evidence="5 6">MUSC 26</strain>
    </source>
</reference>
<dbReference type="SUPFAM" id="SSF46689">
    <property type="entry name" value="Homeodomain-like"/>
    <property type="match status" value="2"/>
</dbReference>
<dbReference type="Gene3D" id="1.10.10.60">
    <property type="entry name" value="Homeodomain-like"/>
    <property type="match status" value="1"/>
</dbReference>
<evidence type="ECO:0000259" key="4">
    <source>
        <dbReference type="PROSITE" id="PS01124"/>
    </source>
</evidence>
<dbReference type="GO" id="GO:0043565">
    <property type="term" value="F:sequence-specific DNA binding"/>
    <property type="evidence" value="ECO:0007669"/>
    <property type="project" value="InterPro"/>
</dbReference>
<dbReference type="InterPro" id="IPR018062">
    <property type="entry name" value="HTH_AraC-typ_CS"/>
</dbReference>
<gene>
    <name evidence="5" type="ORF">BIV57_21350</name>
</gene>
<name>A0A1J7B9X0_9ACTN</name>
<dbReference type="EMBL" id="MLCF01000150">
    <property type="protein sequence ID" value="OIV35479.1"/>
    <property type="molecule type" value="Genomic_DNA"/>
</dbReference>
<evidence type="ECO:0000256" key="1">
    <source>
        <dbReference type="ARBA" id="ARBA00023015"/>
    </source>
</evidence>
<dbReference type="AlphaFoldDB" id="A0A1J7B9X0"/>
<dbReference type="SMART" id="SM00342">
    <property type="entry name" value="HTH_ARAC"/>
    <property type="match status" value="1"/>
</dbReference>
<feature type="domain" description="HTH araC/xylS-type" evidence="4">
    <location>
        <begin position="182"/>
        <end position="283"/>
    </location>
</feature>
<dbReference type="InterPro" id="IPR035418">
    <property type="entry name" value="AraC-bd_2"/>
</dbReference>
<dbReference type="PROSITE" id="PS00041">
    <property type="entry name" value="HTH_ARAC_FAMILY_1"/>
    <property type="match status" value="1"/>
</dbReference>
<evidence type="ECO:0000256" key="2">
    <source>
        <dbReference type="ARBA" id="ARBA00023125"/>
    </source>
</evidence>
<keyword evidence="1" id="KW-0805">Transcription regulation</keyword>